<dbReference type="Proteomes" id="UP000018763">
    <property type="component" value="Chromosome"/>
</dbReference>
<dbReference type="AlphaFoldDB" id="V5XI35"/>
<sequence length="139" mass="15706">MMTGFVDEIEATIGRILSDRGLVLIETFDGSDSGGRKLNVAYFANSECKIQIYYWAREAETNCMIGLPDAPNEFGLLSKSKKWQFLTRFVKKPDLPLAEIAEQARLELVSFANPLEWVGDRIDRFYDVALAGMKKRYGG</sequence>
<dbReference type="KEGG" id="mne:D174_25650"/>
<organism evidence="1 2">
    <name type="scientific">Mycolicibacterium neoaurum VKM Ac-1815D</name>
    <dbReference type="NCBI Taxonomy" id="700508"/>
    <lineage>
        <taxon>Bacteria</taxon>
        <taxon>Bacillati</taxon>
        <taxon>Actinomycetota</taxon>
        <taxon>Actinomycetes</taxon>
        <taxon>Mycobacteriales</taxon>
        <taxon>Mycobacteriaceae</taxon>
        <taxon>Mycolicibacterium</taxon>
    </lineage>
</organism>
<keyword evidence="2" id="KW-1185">Reference proteome</keyword>
<dbReference type="HOGENOM" id="CLU_151897_0_0_11"/>
<accession>V5XI35</accession>
<gene>
    <name evidence="1" type="ORF">D174_25650</name>
</gene>
<reference evidence="1 2" key="1">
    <citation type="journal article" date="2014" name="Genome Announc.">
        <title>Complete Genome Sequence of Sterol-Transforming Mycobacterium neoaurum Strain VKM Ac-1815D.</title>
        <authorList>
            <person name="Shtratnikova V.Y."/>
            <person name="Bragin E.Y."/>
            <person name="Dovbnya D.V."/>
            <person name="Pekov Y.A."/>
            <person name="Schelkunov M.I."/>
            <person name="Strizhov N."/>
            <person name="Ivashina T.V."/>
            <person name="Ashapkin V.V."/>
            <person name="Donova M.V."/>
        </authorList>
    </citation>
    <scope>NUCLEOTIDE SEQUENCE [LARGE SCALE GENOMIC DNA]</scope>
    <source>
        <strain evidence="1 2">VKM Ac-1815D</strain>
    </source>
</reference>
<evidence type="ECO:0000313" key="1">
    <source>
        <dbReference type="EMBL" id="AHC28095.1"/>
    </source>
</evidence>
<protein>
    <submittedName>
        <fullName evidence="1">Uncharacterized protein</fullName>
    </submittedName>
</protein>
<evidence type="ECO:0000313" key="2">
    <source>
        <dbReference type="Proteomes" id="UP000018763"/>
    </source>
</evidence>
<name>V5XI35_MYCNE</name>
<proteinExistence type="predicted"/>
<dbReference type="GeneID" id="43452831"/>
<dbReference type="EMBL" id="CP006936">
    <property type="protein sequence ID" value="AHC28095.1"/>
    <property type="molecule type" value="Genomic_DNA"/>
</dbReference>
<dbReference type="RefSeq" id="WP_019510691.1">
    <property type="nucleotide sequence ID" value="NC_023036.2"/>
</dbReference>